<dbReference type="EMBL" id="JAIWYP010000011">
    <property type="protein sequence ID" value="KAH3737693.1"/>
    <property type="molecule type" value="Genomic_DNA"/>
</dbReference>
<comment type="caution">
    <text evidence="1">The sequence shown here is derived from an EMBL/GenBank/DDBJ whole genome shotgun (WGS) entry which is preliminary data.</text>
</comment>
<organism evidence="1 2">
    <name type="scientific">Dreissena polymorpha</name>
    <name type="common">Zebra mussel</name>
    <name type="synonym">Mytilus polymorpha</name>
    <dbReference type="NCBI Taxonomy" id="45954"/>
    <lineage>
        <taxon>Eukaryota</taxon>
        <taxon>Metazoa</taxon>
        <taxon>Spiralia</taxon>
        <taxon>Lophotrochozoa</taxon>
        <taxon>Mollusca</taxon>
        <taxon>Bivalvia</taxon>
        <taxon>Autobranchia</taxon>
        <taxon>Heteroconchia</taxon>
        <taxon>Euheterodonta</taxon>
        <taxon>Imparidentia</taxon>
        <taxon>Neoheterodontei</taxon>
        <taxon>Myida</taxon>
        <taxon>Dreissenoidea</taxon>
        <taxon>Dreissenidae</taxon>
        <taxon>Dreissena</taxon>
    </lineage>
</organism>
<proteinExistence type="predicted"/>
<dbReference type="AlphaFoldDB" id="A0A9D4HYP3"/>
<keyword evidence="2" id="KW-1185">Reference proteome</keyword>
<protein>
    <submittedName>
        <fullName evidence="1">Uncharacterized protein</fullName>
    </submittedName>
</protein>
<evidence type="ECO:0000313" key="2">
    <source>
        <dbReference type="Proteomes" id="UP000828390"/>
    </source>
</evidence>
<reference evidence="1" key="2">
    <citation type="submission" date="2020-11" db="EMBL/GenBank/DDBJ databases">
        <authorList>
            <person name="McCartney M.A."/>
            <person name="Auch B."/>
            <person name="Kono T."/>
            <person name="Mallez S."/>
            <person name="Becker A."/>
            <person name="Gohl D.M."/>
            <person name="Silverstein K.A.T."/>
            <person name="Koren S."/>
            <person name="Bechman K.B."/>
            <person name="Herman A."/>
            <person name="Abrahante J.E."/>
            <person name="Garbe J."/>
        </authorList>
    </citation>
    <scope>NUCLEOTIDE SEQUENCE</scope>
    <source>
        <strain evidence="1">Duluth1</strain>
        <tissue evidence="1">Whole animal</tissue>
    </source>
</reference>
<gene>
    <name evidence="1" type="ORF">DPMN_044286</name>
</gene>
<evidence type="ECO:0000313" key="1">
    <source>
        <dbReference type="EMBL" id="KAH3737693.1"/>
    </source>
</evidence>
<name>A0A9D4HYP3_DREPO</name>
<accession>A0A9D4HYP3</accession>
<reference evidence="1" key="1">
    <citation type="journal article" date="2019" name="bioRxiv">
        <title>The Genome of the Zebra Mussel, Dreissena polymorpha: A Resource for Invasive Species Research.</title>
        <authorList>
            <person name="McCartney M.A."/>
            <person name="Auch B."/>
            <person name="Kono T."/>
            <person name="Mallez S."/>
            <person name="Zhang Y."/>
            <person name="Obille A."/>
            <person name="Becker A."/>
            <person name="Abrahante J.E."/>
            <person name="Garbe J."/>
            <person name="Badalamenti J.P."/>
            <person name="Herman A."/>
            <person name="Mangelson H."/>
            <person name="Liachko I."/>
            <person name="Sullivan S."/>
            <person name="Sone E.D."/>
            <person name="Koren S."/>
            <person name="Silverstein K.A.T."/>
            <person name="Beckman K.B."/>
            <person name="Gohl D.M."/>
        </authorList>
    </citation>
    <scope>NUCLEOTIDE SEQUENCE</scope>
    <source>
        <strain evidence="1">Duluth1</strain>
        <tissue evidence="1">Whole animal</tissue>
    </source>
</reference>
<sequence>MLYEALQNVCHIGSMANSLVQAITEDENKKQFVMACIVSEQELVFKDFSFMENFKKYIHVLATEQVDQIPISDGYFMKGRSIYLRNNCNHGEARLLDPDGEIRREITCNPHTVVDDGNNFLHDMELSFREQFGDSTRPYLLIYSHYVPCTIPLHFCAGLLKQFVKKTGYNVLVGYTDVFFQSNREHALSTLRKSGIQVRHIPREQGTTEMCCLFKYVITLQKSKQKMEKENGILSLLSYHVLSANQPRTKRIGIY</sequence>
<dbReference type="Proteomes" id="UP000828390">
    <property type="component" value="Unassembled WGS sequence"/>
</dbReference>